<dbReference type="PROSITE" id="PS50158">
    <property type="entry name" value="ZF_CCHC"/>
    <property type="match status" value="1"/>
</dbReference>
<dbReference type="KEGG" id="spu:100892307"/>
<dbReference type="EnsemblMetazoa" id="XM_003728743">
    <property type="protein sequence ID" value="XP_003728791"/>
    <property type="gene ID" value="LOC100892307"/>
</dbReference>
<dbReference type="GO" id="GO:0008270">
    <property type="term" value="F:zinc ion binding"/>
    <property type="evidence" value="ECO:0007669"/>
    <property type="project" value="UniProtKB-KW"/>
</dbReference>
<protein>
    <submittedName>
        <fullName evidence="6">Uncharacterized protein</fullName>
    </submittedName>
</protein>
<feature type="domain" description="Integrase catalytic" evidence="5">
    <location>
        <begin position="1543"/>
        <end position="1729"/>
    </location>
</feature>
<feature type="coiled-coil region" evidence="2">
    <location>
        <begin position="54"/>
        <end position="85"/>
    </location>
</feature>
<keyword evidence="7" id="KW-1185">Reference proteome</keyword>
<dbReference type="InterPro" id="IPR001878">
    <property type="entry name" value="Znf_CCHC"/>
</dbReference>
<dbReference type="InterPro" id="IPR041588">
    <property type="entry name" value="Integrase_H2C2"/>
</dbReference>
<dbReference type="PROSITE" id="PS50994">
    <property type="entry name" value="INTEGRASE"/>
    <property type="match status" value="1"/>
</dbReference>
<dbReference type="SUPFAM" id="SSF56672">
    <property type="entry name" value="DNA/RNA polymerases"/>
    <property type="match status" value="1"/>
</dbReference>
<keyword evidence="1" id="KW-0862">Zinc</keyword>
<dbReference type="InterPro" id="IPR043502">
    <property type="entry name" value="DNA/RNA_pol_sf"/>
</dbReference>
<keyword evidence="1" id="KW-0863">Zinc-finger</keyword>
<name>A0A7M7LLK0_STRPU</name>
<dbReference type="Gene3D" id="1.10.340.70">
    <property type="match status" value="1"/>
</dbReference>
<sequence>MNTISEDGNNETVKSSDELVGLGGAVNVDDITPHDSVSQCGGSTTISTSSKSSRLKAMARRAALEAEAEALREQQELEMEEFRLKQRKAQLLLKTQLKVAQAEERVYQQDNAPYAQSVAGTGGPTPARSSVVPSITNNYKPVMMKPDEDETVPSPHTQTEMLLLQLLEQGQRQQRGLLESVSLPHATLSTYQGDPLKYHEFWRSFENSVDQTSVDDAVKLTRLLHYCAGDVKKLLQPCMIMKPTEGYHKARILLKEKYGNPVMIAHAWLRKVTEGKNIAAQDKHGLAEMADEIQICVQTLEAVGQASELTSQHVLLKIVERLPYHLRTGWLKVVGRARKEGRLPAITDLVAFLQQISDEENDPVFGRLTIRDQGSKMSAFKKSGKTSRGVFTTSTDAEGSKTRSCIQCGGEHSLFGCSEFKQLKIEDRLKLAQKERLCYNCLNKGHMTRDCKLNRTCSVSGCNRKHTKFLHLIRQPSQTDSTESRRDIGESSSDARNSPTSSETEATTHHSSSSHVAEESCSVIGAGSKVVLPIVPVRVRARGKEEYFDTYALLDTCSTSTFCTLELTRKIGAEGTEQSLSMSTLDKSRIVTTCKAVNLEVESLSTQYRVSLHHVLAKEKINVSSALAADRSDIRQFAHLADLNLPAARPQDVMLLIGQDVPEVLVPKDVKYGEPGQPYAVRTALGWTVNGPVGNRHRDHDISSSFISSDANLELQVERFWSLESGSLAGQSKCMSVNDKRALRIWEDSIQKKGDHYQLSIPFKERPQELADNIYVAEKRLQSLGRRLRRDEDLHRRYTKAMSGLVEDGYAERVEERNAGSGKPVWYLPHHPVENPNKPGKTRIVFDCASTYQERSLNDAVLQGPDLTNTLLGVLLRFRQEPIAIMGDIQAMFHQVQVPPDERDMLRFLWWPEGDIERQPMVYRMCVHLFGGTWCPSVCSFVLRHTAEDQAEEFSPDAVNVVKRNFYVDDCLVSVKEEDKAVQLVDELKRMLKGGGFNLTKWLSNSPKVMESVPAHDRAKEVEGLDLSYDTLPIERALGVKWNIELDTMTYGITPKHKPCTRRGVLSEVSSVYDPYGFASPYVLNAKIILQELTAMKLDWDEPLPEKQRESWLNWKRDLLLMEDFNISRCLKPHDFGDVTEYQLHHFSDASERAYGVASYLRVTNQEGKVYCSLVMARTRLTPLKRVTIPRLELMAATLAVRLDGMLRRELDFTLTDSVFWSDSTIVLQYIKNVERRFHTFVGNRIAVIHEGSDPKQWHYVNTRQNPADDVSRGMTAEALTTSERWVSGPSFLWCENESRPASQVLNDVSLDGDPEVKSKDKAGVYMTTLSEETALMNKLLEHYSSWHRLKKAVCWLRRYLKWLRCKCTQGPEGISAELLHGSLVVEEMKDAEEKILQYVQAVSFPHEMSTLQAEQNDSAHQEQSCKLVKKTSPIYKLDPRMINGLLRVGGRLGKAMLQEEAKHPIILRNDSHVAKLILSEIHEASGHSGRNHMLSCLNQKYWIPAAGSVIRRILTRCVVCRRQRGKVLEQKMADLPVDRLISDEPPFSRVGIDYFGPLEVKRGRSVVKRYGVLFTCLTVRAVHLEMADSLDTSSCINAIRRFIARRGNVREIRSDNGTNLVGAERELRTEIQSWNQAQIHDTLLQKNIKWTFNPPAASHHGGVWERQIRTVRKLLCSLVKQQTLNDDSLHTLFCEIESIMNSRPITEVSSDVNDVEALTPNHLLLLNAKSPLPPTTTSEADNYARRRWRQVQLLADTFWSRWVKEYLPRLQERQKWATSRRNIQVGDLVLVVDEHAPRNCWQIGRVLRTMPDREGNVRQCEVKTQTSTLRRPIAKLCLLLEVDS</sequence>
<dbReference type="Pfam" id="PF17921">
    <property type="entry name" value="Integrase_H2C2"/>
    <property type="match status" value="1"/>
</dbReference>
<dbReference type="CDD" id="cd01644">
    <property type="entry name" value="RT_pepA17"/>
    <property type="match status" value="1"/>
</dbReference>
<dbReference type="InterPro" id="IPR040676">
    <property type="entry name" value="DUF5641"/>
</dbReference>
<dbReference type="PANTHER" id="PTHR47331:SF1">
    <property type="entry name" value="GAG-LIKE PROTEIN"/>
    <property type="match status" value="1"/>
</dbReference>
<dbReference type="OrthoDB" id="10055784at2759"/>
<evidence type="ECO:0000259" key="4">
    <source>
        <dbReference type="PROSITE" id="PS50158"/>
    </source>
</evidence>
<reference evidence="7" key="1">
    <citation type="submission" date="2015-02" db="EMBL/GenBank/DDBJ databases">
        <title>Genome sequencing for Strongylocentrotus purpuratus.</title>
        <authorList>
            <person name="Murali S."/>
            <person name="Liu Y."/>
            <person name="Vee V."/>
            <person name="English A."/>
            <person name="Wang M."/>
            <person name="Skinner E."/>
            <person name="Han Y."/>
            <person name="Muzny D.M."/>
            <person name="Worley K.C."/>
            <person name="Gibbs R.A."/>
        </authorList>
    </citation>
    <scope>NUCLEOTIDE SEQUENCE</scope>
</reference>
<dbReference type="Pfam" id="PF03564">
    <property type="entry name" value="DUF1759"/>
    <property type="match status" value="1"/>
</dbReference>
<dbReference type="Pfam" id="PF18701">
    <property type="entry name" value="DUF5641"/>
    <property type="match status" value="1"/>
</dbReference>
<evidence type="ECO:0000313" key="7">
    <source>
        <dbReference type="Proteomes" id="UP000007110"/>
    </source>
</evidence>
<dbReference type="InterPro" id="IPR036397">
    <property type="entry name" value="RNaseH_sf"/>
</dbReference>
<evidence type="ECO:0000259" key="5">
    <source>
        <dbReference type="PROSITE" id="PS50994"/>
    </source>
</evidence>
<organism evidence="6 7">
    <name type="scientific">Strongylocentrotus purpuratus</name>
    <name type="common">Purple sea urchin</name>
    <dbReference type="NCBI Taxonomy" id="7668"/>
    <lineage>
        <taxon>Eukaryota</taxon>
        <taxon>Metazoa</taxon>
        <taxon>Echinodermata</taxon>
        <taxon>Eleutherozoa</taxon>
        <taxon>Echinozoa</taxon>
        <taxon>Echinoidea</taxon>
        <taxon>Euechinoidea</taxon>
        <taxon>Echinacea</taxon>
        <taxon>Camarodonta</taxon>
        <taxon>Echinidea</taxon>
        <taxon>Strongylocentrotidae</taxon>
        <taxon>Strongylocentrotus</taxon>
    </lineage>
</organism>
<feature type="region of interest" description="Disordered" evidence="3">
    <location>
        <begin position="473"/>
        <end position="515"/>
    </location>
</feature>
<dbReference type="GO" id="GO:0003676">
    <property type="term" value="F:nucleic acid binding"/>
    <property type="evidence" value="ECO:0007669"/>
    <property type="project" value="InterPro"/>
</dbReference>
<feature type="compositionally biased region" description="Polar residues" evidence="3">
    <location>
        <begin position="490"/>
        <end position="499"/>
    </location>
</feature>
<dbReference type="RefSeq" id="XP_003728791.2">
    <property type="nucleotide sequence ID" value="XM_003728743.3"/>
</dbReference>
<feature type="domain" description="CCHC-type" evidence="4">
    <location>
        <begin position="438"/>
        <end position="452"/>
    </location>
</feature>
<dbReference type="InParanoid" id="A0A7M7LLK0"/>
<accession>A0A7M7LLK0</accession>
<evidence type="ECO:0000256" key="2">
    <source>
        <dbReference type="SAM" id="Coils"/>
    </source>
</evidence>
<keyword evidence="2" id="KW-0175">Coiled coil</keyword>
<dbReference type="InterPro" id="IPR005312">
    <property type="entry name" value="DUF1759"/>
</dbReference>
<dbReference type="GeneID" id="100892307"/>
<reference evidence="6" key="2">
    <citation type="submission" date="2021-01" db="UniProtKB">
        <authorList>
            <consortium name="EnsemblMetazoa"/>
        </authorList>
    </citation>
    <scope>IDENTIFICATION</scope>
</reference>
<proteinExistence type="predicted"/>
<keyword evidence="1" id="KW-0479">Metal-binding</keyword>
<evidence type="ECO:0000313" key="6">
    <source>
        <dbReference type="EnsemblMetazoa" id="XP_003728791"/>
    </source>
</evidence>
<evidence type="ECO:0000256" key="3">
    <source>
        <dbReference type="SAM" id="MobiDB-lite"/>
    </source>
</evidence>
<dbReference type="InterPro" id="IPR012337">
    <property type="entry name" value="RNaseH-like_sf"/>
</dbReference>
<dbReference type="GO" id="GO:0015074">
    <property type="term" value="P:DNA integration"/>
    <property type="evidence" value="ECO:0007669"/>
    <property type="project" value="InterPro"/>
</dbReference>
<evidence type="ECO:0000256" key="1">
    <source>
        <dbReference type="PROSITE-ProRule" id="PRU00047"/>
    </source>
</evidence>
<dbReference type="Pfam" id="PF05380">
    <property type="entry name" value="Peptidase_A17"/>
    <property type="match status" value="1"/>
</dbReference>
<dbReference type="InterPro" id="IPR001584">
    <property type="entry name" value="Integrase_cat-core"/>
</dbReference>
<feature type="compositionally biased region" description="Low complexity" evidence="3">
    <location>
        <begin position="500"/>
        <end position="515"/>
    </location>
</feature>
<dbReference type="Proteomes" id="UP000007110">
    <property type="component" value="Unassembled WGS sequence"/>
</dbReference>
<dbReference type="InterPro" id="IPR008042">
    <property type="entry name" value="Retrotrans_Pao"/>
</dbReference>
<dbReference type="PANTHER" id="PTHR47331">
    <property type="entry name" value="PHD-TYPE DOMAIN-CONTAINING PROTEIN"/>
    <property type="match status" value="1"/>
</dbReference>
<dbReference type="SUPFAM" id="SSF53098">
    <property type="entry name" value="Ribonuclease H-like"/>
    <property type="match status" value="1"/>
</dbReference>
<dbReference type="Gene3D" id="3.30.420.10">
    <property type="entry name" value="Ribonuclease H-like superfamily/Ribonuclease H"/>
    <property type="match status" value="1"/>
</dbReference>